<accession>A0ABX4YJF3</accession>
<evidence type="ECO:0000313" key="1">
    <source>
        <dbReference type="EMBL" id="PNV75270.1"/>
    </source>
</evidence>
<dbReference type="Proteomes" id="UP000094669">
    <property type="component" value="Unassembled WGS sequence"/>
</dbReference>
<keyword evidence="2" id="KW-1185">Reference proteome</keyword>
<comment type="caution">
    <text evidence="1">The sequence shown here is derived from an EMBL/GenBank/DDBJ whole genome shotgun (WGS) entry which is preliminary data.</text>
</comment>
<reference evidence="1" key="1">
    <citation type="submission" date="2018-01" db="EMBL/GenBank/DDBJ databases">
        <title>Genomic characterization of Leptospira inadai serogroup Lyme isolated from captured rat in Brazil and comparative analysis with human reference strain.</title>
        <authorList>
            <person name="Moreno L.Z."/>
            <person name="Loureiro A.P."/>
            <person name="Miraglia F."/>
            <person name="Kremer F.S."/>
            <person name="Eslabao M.R."/>
            <person name="Dellagostin O.A."/>
            <person name="Lilenbaum W."/>
            <person name="Moreno A.M."/>
        </authorList>
    </citation>
    <scope>NUCLEOTIDE SEQUENCE [LARGE SCALE GENOMIC DNA]</scope>
    <source>
        <strain evidence="1">M34/99</strain>
    </source>
</reference>
<name>A0ABX4YJF3_9LEPT</name>
<proteinExistence type="predicted"/>
<dbReference type="EMBL" id="MCRM02000007">
    <property type="protein sequence ID" value="PNV75270.1"/>
    <property type="molecule type" value="Genomic_DNA"/>
</dbReference>
<gene>
    <name evidence="1" type="ORF">BES34_008370</name>
</gene>
<sequence>MLKLERKRRINKGNPIRIANFLKDFKLKLIIRLFLKTDITDPKFHLLINVISLRIVFSLYQRVNGNFVAIFPNLLDKNDVKSNYGIKDLEIY</sequence>
<organism evidence="1 2">
    <name type="scientific">Leptospira inadai serovar Lyme</name>
    <dbReference type="NCBI Taxonomy" id="293084"/>
    <lineage>
        <taxon>Bacteria</taxon>
        <taxon>Pseudomonadati</taxon>
        <taxon>Spirochaetota</taxon>
        <taxon>Spirochaetia</taxon>
        <taxon>Leptospirales</taxon>
        <taxon>Leptospiraceae</taxon>
        <taxon>Leptospira</taxon>
    </lineage>
</organism>
<evidence type="ECO:0000313" key="2">
    <source>
        <dbReference type="Proteomes" id="UP000094669"/>
    </source>
</evidence>
<protein>
    <submittedName>
        <fullName evidence="1">Uncharacterized protein</fullName>
    </submittedName>
</protein>